<dbReference type="CDD" id="cd17557">
    <property type="entry name" value="REC_Rcp-like"/>
    <property type="match status" value="1"/>
</dbReference>
<dbReference type="Proteomes" id="UP000613030">
    <property type="component" value="Unassembled WGS sequence"/>
</dbReference>
<protein>
    <submittedName>
        <fullName evidence="3">Response regulator</fullName>
    </submittedName>
</protein>
<comment type="caution">
    <text evidence="3">The sequence shown here is derived from an EMBL/GenBank/DDBJ whole genome shotgun (WGS) entry which is preliminary data.</text>
</comment>
<dbReference type="RefSeq" id="WP_202013799.1">
    <property type="nucleotide sequence ID" value="NZ_JAERRB010000009.1"/>
</dbReference>
<reference evidence="3 4" key="1">
    <citation type="submission" date="2021-01" db="EMBL/GenBank/DDBJ databases">
        <title>Chryseolinea sp. Jin1 Genome sequencing and assembly.</title>
        <authorList>
            <person name="Kim I."/>
        </authorList>
    </citation>
    <scope>NUCLEOTIDE SEQUENCE [LARGE SCALE GENOMIC DNA]</scope>
    <source>
        <strain evidence="3 4">Jin1</strain>
    </source>
</reference>
<evidence type="ECO:0000313" key="3">
    <source>
        <dbReference type="EMBL" id="MBL0744158.1"/>
    </source>
</evidence>
<dbReference type="SMART" id="SM00448">
    <property type="entry name" value="REC"/>
    <property type="match status" value="1"/>
</dbReference>
<dbReference type="PANTHER" id="PTHR44520:SF2">
    <property type="entry name" value="RESPONSE REGULATOR RCP1"/>
    <property type="match status" value="1"/>
</dbReference>
<evidence type="ECO:0000259" key="2">
    <source>
        <dbReference type="PROSITE" id="PS50110"/>
    </source>
</evidence>
<dbReference type="InterPro" id="IPR011006">
    <property type="entry name" value="CheY-like_superfamily"/>
</dbReference>
<dbReference type="Gene3D" id="3.40.50.2300">
    <property type="match status" value="1"/>
</dbReference>
<proteinExistence type="predicted"/>
<accession>A0ABS1KXY6</accession>
<dbReference type="Pfam" id="PF00072">
    <property type="entry name" value="Response_reg"/>
    <property type="match status" value="1"/>
</dbReference>
<organism evidence="3 4">
    <name type="scientific">Chryseolinea lacunae</name>
    <dbReference type="NCBI Taxonomy" id="2801331"/>
    <lineage>
        <taxon>Bacteria</taxon>
        <taxon>Pseudomonadati</taxon>
        <taxon>Bacteroidota</taxon>
        <taxon>Cytophagia</taxon>
        <taxon>Cytophagales</taxon>
        <taxon>Fulvivirgaceae</taxon>
        <taxon>Chryseolinea</taxon>
    </lineage>
</organism>
<evidence type="ECO:0000313" key="4">
    <source>
        <dbReference type="Proteomes" id="UP000613030"/>
    </source>
</evidence>
<feature type="domain" description="Response regulatory" evidence="2">
    <location>
        <begin position="6"/>
        <end position="129"/>
    </location>
</feature>
<keyword evidence="4" id="KW-1185">Reference proteome</keyword>
<gene>
    <name evidence="3" type="ORF">JI741_23200</name>
</gene>
<dbReference type="PANTHER" id="PTHR44520">
    <property type="entry name" value="RESPONSE REGULATOR RCP1-RELATED"/>
    <property type="match status" value="1"/>
</dbReference>
<name>A0ABS1KXY6_9BACT</name>
<evidence type="ECO:0000256" key="1">
    <source>
        <dbReference type="PROSITE-ProRule" id="PRU00169"/>
    </source>
</evidence>
<dbReference type="InterPro" id="IPR001789">
    <property type="entry name" value="Sig_transdc_resp-reg_receiver"/>
</dbReference>
<dbReference type="PROSITE" id="PS50110">
    <property type="entry name" value="RESPONSE_REGULATORY"/>
    <property type="match status" value="1"/>
</dbReference>
<dbReference type="InterPro" id="IPR052893">
    <property type="entry name" value="TCS_response_regulator"/>
</dbReference>
<dbReference type="SUPFAM" id="SSF52172">
    <property type="entry name" value="CheY-like"/>
    <property type="match status" value="1"/>
</dbReference>
<feature type="modified residue" description="4-aspartylphosphate" evidence="1">
    <location>
        <position position="62"/>
    </location>
</feature>
<dbReference type="EMBL" id="JAERRB010000009">
    <property type="protein sequence ID" value="MBL0744158.1"/>
    <property type="molecule type" value="Genomic_DNA"/>
</dbReference>
<sequence length="136" mass="15635">MKRVIHILLIEDDTLDQMEVKRTLERRNILHRLTILTNGEEAIQMIENTDEDIEKPDIILLDLNMPKRNGFEVLASLRANDRWKDVKVFVLTTSDEVSDKHAAQLHGISGFITKPLKLESPSSLDAFNLMIDLMNI</sequence>
<keyword evidence="1" id="KW-0597">Phosphoprotein</keyword>